<accession>A0A557SVG5</accession>
<dbReference type="SUPFAM" id="SSF49503">
    <property type="entry name" value="Cupredoxins"/>
    <property type="match status" value="1"/>
</dbReference>
<comment type="caution">
    <text evidence="2">The sequence shown here is derived from an EMBL/GenBank/DDBJ whole genome shotgun (WGS) entry which is preliminary data.</text>
</comment>
<sequence length="171" mass="17814">MADKTDKRSFSTLMVMAVIVGIIAYYLFTAATPKPGIVDSIYRQELPPAPVATATDAAGGSSSEAVDESAFANKVEVKILKGSATQGNPAYGPDPASATSDALVTWVNEDTVPHTATSGTGPEDPESAKLFDTSIIMPGAKASVPAEKMGPGEHDYHCTVHPFMKGKITIT</sequence>
<dbReference type="Proteomes" id="UP000315289">
    <property type="component" value="Unassembled WGS sequence"/>
</dbReference>
<evidence type="ECO:0000313" key="2">
    <source>
        <dbReference type="EMBL" id="TVP40602.1"/>
    </source>
</evidence>
<protein>
    <submittedName>
        <fullName evidence="2">Blue (Type 1) copper domain protein</fullName>
    </submittedName>
</protein>
<dbReference type="InterPro" id="IPR008972">
    <property type="entry name" value="Cupredoxin"/>
</dbReference>
<dbReference type="PANTHER" id="PTHR36507">
    <property type="entry name" value="BLL1555 PROTEIN"/>
    <property type="match status" value="1"/>
</dbReference>
<reference evidence="2 3" key="1">
    <citation type="journal article" date="2019" name="Front. Microbiol.">
        <title>Ammonia Oxidation by the Arctic Terrestrial Thaumarchaeote Candidatus Nitrosocosmicus arcticus Is Stimulated by Increasing Temperatures.</title>
        <authorList>
            <person name="Alves R.J.E."/>
            <person name="Kerou M."/>
            <person name="Zappe A."/>
            <person name="Bittner R."/>
            <person name="Abby S.S."/>
            <person name="Schmidt H.A."/>
            <person name="Pfeifer K."/>
            <person name="Schleper C."/>
        </authorList>
    </citation>
    <scope>NUCLEOTIDE SEQUENCE [LARGE SCALE GENOMIC DNA]</scope>
    <source>
        <strain evidence="2 3">Kfb</strain>
    </source>
</reference>
<feature type="transmembrane region" description="Helical" evidence="1">
    <location>
        <begin position="12"/>
        <end position="28"/>
    </location>
</feature>
<organism evidence="2 3">
    <name type="scientific">Candidatus Nitrosocosmicus arcticus</name>
    <dbReference type="NCBI Taxonomy" id="2035267"/>
    <lineage>
        <taxon>Archaea</taxon>
        <taxon>Nitrososphaerota</taxon>
        <taxon>Nitrososphaeria</taxon>
        <taxon>Nitrososphaerales</taxon>
        <taxon>Nitrososphaeraceae</taxon>
        <taxon>Candidatus Nitrosocosmicus</taxon>
    </lineage>
</organism>
<dbReference type="AlphaFoldDB" id="A0A557SVG5"/>
<dbReference type="Gene3D" id="2.60.40.420">
    <property type="entry name" value="Cupredoxins - blue copper proteins"/>
    <property type="match status" value="1"/>
</dbReference>
<keyword evidence="1" id="KW-0472">Membrane</keyword>
<gene>
    <name evidence="2" type="ORF">NARC_70184</name>
</gene>
<dbReference type="InterPro" id="IPR052721">
    <property type="entry name" value="ET_Amicyanin"/>
</dbReference>
<dbReference type="RefSeq" id="WP_144731265.1">
    <property type="nucleotide sequence ID" value="NZ_ML675583.1"/>
</dbReference>
<proteinExistence type="predicted"/>
<evidence type="ECO:0000256" key="1">
    <source>
        <dbReference type="SAM" id="Phobius"/>
    </source>
</evidence>
<keyword evidence="3" id="KW-1185">Reference proteome</keyword>
<dbReference type="OrthoDB" id="11836at2157"/>
<dbReference type="EMBL" id="VOAH01000007">
    <property type="protein sequence ID" value="TVP40602.1"/>
    <property type="molecule type" value="Genomic_DNA"/>
</dbReference>
<keyword evidence="1" id="KW-0812">Transmembrane</keyword>
<dbReference type="PANTHER" id="PTHR36507:SF1">
    <property type="entry name" value="BLL1555 PROTEIN"/>
    <property type="match status" value="1"/>
</dbReference>
<keyword evidence="1" id="KW-1133">Transmembrane helix</keyword>
<name>A0A557SVG5_9ARCH</name>
<evidence type="ECO:0000313" key="3">
    <source>
        <dbReference type="Proteomes" id="UP000315289"/>
    </source>
</evidence>